<keyword evidence="1" id="KW-1133">Transmembrane helix</keyword>
<dbReference type="Proteomes" id="UP000565579">
    <property type="component" value="Unassembled WGS sequence"/>
</dbReference>
<feature type="transmembrane region" description="Helical" evidence="1">
    <location>
        <begin position="136"/>
        <end position="158"/>
    </location>
</feature>
<evidence type="ECO:0000256" key="1">
    <source>
        <dbReference type="SAM" id="Phobius"/>
    </source>
</evidence>
<organism evidence="2 3">
    <name type="scientific">Nonomuraea rubra</name>
    <dbReference type="NCBI Taxonomy" id="46180"/>
    <lineage>
        <taxon>Bacteria</taxon>
        <taxon>Bacillati</taxon>
        <taxon>Actinomycetota</taxon>
        <taxon>Actinomycetes</taxon>
        <taxon>Streptosporangiales</taxon>
        <taxon>Streptosporangiaceae</taxon>
        <taxon>Nonomuraea</taxon>
    </lineage>
</organism>
<feature type="transmembrane region" description="Helical" evidence="1">
    <location>
        <begin position="95"/>
        <end position="116"/>
    </location>
</feature>
<keyword evidence="1" id="KW-0472">Membrane</keyword>
<feature type="transmembrane region" description="Helical" evidence="1">
    <location>
        <begin position="266"/>
        <end position="285"/>
    </location>
</feature>
<comment type="caution">
    <text evidence="2">The sequence shown here is derived from an EMBL/GenBank/DDBJ whole genome shotgun (WGS) entry which is preliminary data.</text>
</comment>
<feature type="transmembrane region" description="Helical" evidence="1">
    <location>
        <begin position="179"/>
        <end position="199"/>
    </location>
</feature>
<proteinExistence type="predicted"/>
<dbReference type="RefSeq" id="WP_185101667.1">
    <property type="nucleotide sequence ID" value="NZ_BAAAXY010000070.1"/>
</dbReference>
<feature type="transmembrane region" description="Helical" evidence="1">
    <location>
        <begin position="62"/>
        <end position="83"/>
    </location>
</feature>
<evidence type="ECO:0000313" key="2">
    <source>
        <dbReference type="EMBL" id="MBB6546937.1"/>
    </source>
</evidence>
<evidence type="ECO:0000313" key="3">
    <source>
        <dbReference type="Proteomes" id="UP000565579"/>
    </source>
</evidence>
<reference evidence="2 3" key="1">
    <citation type="submission" date="2020-08" db="EMBL/GenBank/DDBJ databases">
        <title>Sequencing the genomes of 1000 actinobacteria strains.</title>
        <authorList>
            <person name="Klenk H.-P."/>
        </authorList>
    </citation>
    <scope>NUCLEOTIDE SEQUENCE [LARGE SCALE GENOMIC DNA]</scope>
    <source>
        <strain evidence="2 3">DSM 43768</strain>
    </source>
</reference>
<gene>
    <name evidence="2" type="ORF">HD593_001732</name>
</gene>
<accession>A0A7X0NP03</accession>
<feature type="transmembrane region" description="Helical" evidence="1">
    <location>
        <begin position="305"/>
        <end position="330"/>
    </location>
</feature>
<keyword evidence="3" id="KW-1185">Reference proteome</keyword>
<sequence>MAIAAPTAIAVACLQVLLNLMVSHEHSYKDLRGYLIHASEYPYFLIITQQAFPPGVAVSGSVWAALGLAVTVAGVFTPLVLGLRAIRSTGGTFGVALLGWGCTALGVGAGVPLFTFQNAIPSRYLEAMFLNLAEFGPVWILLWAWVGALVAAALYRLTALREATPAAADRRKTCRTYKTAAIAAAPLVLLMLTLTLFVLDHPKDLAFFPDPLSYSRMTDPGRGTWVWGGWDLVGLFVLQAAYVLLVVLTLGSALRAVRPRRAGAGVFALGWSCAVLACGGVGLLREAIFNAVGTDPDVEQISWGYYPPLFAEGIGVGIFFGWLVGIAAVLSHRNLAPVVSEQNEART</sequence>
<name>A0A7X0NP03_9ACTN</name>
<dbReference type="EMBL" id="JACHMI010000001">
    <property type="protein sequence ID" value="MBB6546937.1"/>
    <property type="molecule type" value="Genomic_DNA"/>
</dbReference>
<feature type="transmembrane region" description="Helical" evidence="1">
    <location>
        <begin position="232"/>
        <end position="254"/>
    </location>
</feature>
<protein>
    <submittedName>
        <fullName evidence="2">Uncharacterized protein</fullName>
    </submittedName>
</protein>
<keyword evidence="1" id="KW-0812">Transmembrane</keyword>
<dbReference type="AlphaFoldDB" id="A0A7X0NP03"/>